<dbReference type="RefSeq" id="WP_216516586.1">
    <property type="nucleotide sequence ID" value="NZ_JAHLPM010000002.1"/>
</dbReference>
<evidence type="ECO:0000259" key="6">
    <source>
        <dbReference type="Pfam" id="PF01979"/>
    </source>
</evidence>
<comment type="cofactor">
    <cofactor evidence="5">
        <name>Zn(2+)</name>
        <dbReference type="ChEBI" id="CHEBI:29105"/>
    </cofactor>
    <text evidence="5">Binds 1 zinc ion per subunit.</text>
</comment>
<evidence type="ECO:0000313" key="7">
    <source>
        <dbReference type="EMBL" id="MBU5436951.1"/>
    </source>
</evidence>
<dbReference type="EMBL" id="JAHLPM010000002">
    <property type="protein sequence ID" value="MBU5436951.1"/>
    <property type="molecule type" value="Genomic_DNA"/>
</dbReference>
<evidence type="ECO:0000256" key="1">
    <source>
        <dbReference type="ARBA" id="ARBA00022723"/>
    </source>
</evidence>
<keyword evidence="2 5" id="KW-0378">Hydrolase</keyword>
<evidence type="ECO:0000256" key="5">
    <source>
        <dbReference type="RuleBase" id="RU366009"/>
    </source>
</evidence>
<comment type="caution">
    <text evidence="7">The sequence shown here is derived from an EMBL/GenBank/DDBJ whole genome shotgun (WGS) entry which is preliminary data.</text>
</comment>
<comment type="function">
    <text evidence="5">Catalyzes the hydrolytic deamination of guanine, producing xanthine and ammonia.</text>
</comment>
<organism evidence="7 8">
    <name type="scientific">Tissierella simiarum</name>
    <dbReference type="NCBI Taxonomy" id="2841534"/>
    <lineage>
        <taxon>Bacteria</taxon>
        <taxon>Bacillati</taxon>
        <taxon>Bacillota</taxon>
        <taxon>Tissierellia</taxon>
        <taxon>Tissierellales</taxon>
        <taxon>Tissierellaceae</taxon>
        <taxon>Tissierella</taxon>
    </lineage>
</organism>
<evidence type="ECO:0000256" key="4">
    <source>
        <dbReference type="NCBIfam" id="TIGR02967"/>
    </source>
</evidence>
<dbReference type="InterPro" id="IPR014311">
    <property type="entry name" value="Guanine_deaminase"/>
</dbReference>
<dbReference type="NCBIfam" id="TIGR02967">
    <property type="entry name" value="guan_deamin"/>
    <property type="match status" value="1"/>
</dbReference>
<keyword evidence="8" id="KW-1185">Reference proteome</keyword>
<keyword evidence="1 5" id="KW-0479">Metal-binding</keyword>
<dbReference type="Pfam" id="PF01979">
    <property type="entry name" value="Amidohydro_1"/>
    <property type="match status" value="1"/>
</dbReference>
<accession>A0ABS6E217</accession>
<dbReference type="InterPro" id="IPR051607">
    <property type="entry name" value="Metallo-dep_hydrolases"/>
</dbReference>
<feature type="domain" description="Amidohydrolase-related" evidence="6">
    <location>
        <begin position="61"/>
        <end position="424"/>
    </location>
</feature>
<sequence>MKQKEDKIILKGDIVFTPTKEKFEIHKDSYIVAENGKVVGIFKELEEKYQHYVIKDFSNKIIIPGFIDLHLHAPQYPNRGLGLDKELLPWLETYTFPEEKKYEDIQYGKKVYTKLIRELWRVGTTRCVIFSSIHKESTKLLFDLFIKSGLGAYIGKVNMDRNSPDYITEDTKKSIVDTEEIVIEYKDKSDLVKPIIAPRFAPVCTVELLESLGYLASKYNLPVESHLSENIGELAWVKELYPEFANYASVYNQYGLFGQTKTVMGHCIYNTEEEIELMAKNGVYAAHCPHSNFDLSSGIMPVRKFLDKGVPLGLGTDMAGGHCISMADVMVAAIQSSKMKWLETNKELQPITISEAFFLGTKGGGSFFGKVGSFEEGYELDALIIDDSSLADIEPLSLEERIQKFIYIGDDRNIVERYIRGRKVEEPEF</sequence>
<keyword evidence="3 5" id="KW-0862">Zinc</keyword>
<dbReference type="Proteomes" id="UP000749471">
    <property type="component" value="Unassembled WGS sequence"/>
</dbReference>
<name>A0ABS6E217_9FIRM</name>
<evidence type="ECO:0000313" key="8">
    <source>
        <dbReference type="Proteomes" id="UP000749471"/>
    </source>
</evidence>
<proteinExistence type="inferred from homology"/>
<dbReference type="GO" id="GO:0008892">
    <property type="term" value="F:guanine deaminase activity"/>
    <property type="evidence" value="ECO:0007669"/>
    <property type="project" value="UniProtKB-EC"/>
</dbReference>
<dbReference type="InterPro" id="IPR006680">
    <property type="entry name" value="Amidohydro-rel"/>
</dbReference>
<gene>
    <name evidence="7" type="primary">guaD</name>
    <name evidence="7" type="ORF">KQI42_02955</name>
</gene>
<dbReference type="PANTHER" id="PTHR11271">
    <property type="entry name" value="GUANINE DEAMINASE"/>
    <property type="match status" value="1"/>
</dbReference>
<comment type="pathway">
    <text evidence="5">Purine metabolism; guanine degradation; xanthine from guanine: step 1/1.</text>
</comment>
<reference evidence="7 8" key="1">
    <citation type="submission" date="2021-06" db="EMBL/GenBank/DDBJ databases">
        <authorList>
            <person name="Sun Q."/>
            <person name="Li D."/>
        </authorList>
    </citation>
    <scope>NUCLEOTIDE SEQUENCE [LARGE SCALE GENOMIC DNA]</scope>
    <source>
        <strain evidence="7 8">MSJ-40</strain>
    </source>
</reference>
<dbReference type="PANTHER" id="PTHR11271:SF6">
    <property type="entry name" value="GUANINE DEAMINASE"/>
    <property type="match status" value="1"/>
</dbReference>
<evidence type="ECO:0000256" key="2">
    <source>
        <dbReference type="ARBA" id="ARBA00022801"/>
    </source>
</evidence>
<evidence type="ECO:0000256" key="3">
    <source>
        <dbReference type="ARBA" id="ARBA00022833"/>
    </source>
</evidence>
<comment type="catalytic activity">
    <reaction evidence="5">
        <text>guanine + H2O + H(+) = xanthine + NH4(+)</text>
        <dbReference type="Rhea" id="RHEA:14665"/>
        <dbReference type="ChEBI" id="CHEBI:15377"/>
        <dbReference type="ChEBI" id="CHEBI:15378"/>
        <dbReference type="ChEBI" id="CHEBI:16235"/>
        <dbReference type="ChEBI" id="CHEBI:17712"/>
        <dbReference type="ChEBI" id="CHEBI:28938"/>
        <dbReference type="EC" id="3.5.4.3"/>
    </reaction>
</comment>
<dbReference type="EC" id="3.5.4.3" evidence="4 5"/>
<comment type="similarity">
    <text evidence="5">Belongs to the metallo-dependent hydrolases superfamily. ATZ/TRZ family.</text>
</comment>
<protein>
    <recommendedName>
        <fullName evidence="4 5">Guanine deaminase</fullName>
        <shortName evidence="5">Guanase</shortName>
        <ecNumber evidence="4 5">3.5.4.3</ecNumber>
    </recommendedName>
    <alternativeName>
        <fullName evidence="5">Guanine aminohydrolase</fullName>
    </alternativeName>
</protein>